<name>A0A1G5DBG0_9BACL</name>
<evidence type="ECO:0000313" key="2">
    <source>
        <dbReference type="Proteomes" id="UP000198538"/>
    </source>
</evidence>
<accession>A0A1G5DBG0</accession>
<reference evidence="2" key="1">
    <citation type="submission" date="2016-10" db="EMBL/GenBank/DDBJ databases">
        <authorList>
            <person name="Varghese N."/>
            <person name="Submissions S."/>
        </authorList>
    </citation>
    <scope>NUCLEOTIDE SEQUENCE [LARGE SCALE GENOMIC DNA]</scope>
    <source>
        <strain evidence="2">BL9</strain>
    </source>
</reference>
<protein>
    <submittedName>
        <fullName evidence="1">Uncharacterized protein</fullName>
    </submittedName>
</protein>
<dbReference type="Proteomes" id="UP000198538">
    <property type="component" value="Unassembled WGS sequence"/>
</dbReference>
<keyword evidence="2" id="KW-1185">Reference proteome</keyword>
<dbReference type="EMBL" id="FMVM01000002">
    <property type="protein sequence ID" value="SCY12179.1"/>
    <property type="molecule type" value="Genomic_DNA"/>
</dbReference>
<evidence type="ECO:0000313" key="1">
    <source>
        <dbReference type="EMBL" id="SCY12179.1"/>
    </source>
</evidence>
<dbReference type="STRING" id="582692.SAMN05720606_102419"/>
<gene>
    <name evidence="1" type="ORF">SAMN05720606_102419</name>
</gene>
<dbReference type="AlphaFoldDB" id="A0A1G5DBG0"/>
<proteinExistence type="predicted"/>
<organism evidence="1 2">
    <name type="scientific">Paenibacillus polysaccharolyticus</name>
    <dbReference type="NCBI Taxonomy" id="582692"/>
    <lineage>
        <taxon>Bacteria</taxon>
        <taxon>Bacillati</taxon>
        <taxon>Bacillota</taxon>
        <taxon>Bacilli</taxon>
        <taxon>Bacillales</taxon>
        <taxon>Paenibacillaceae</taxon>
        <taxon>Paenibacillus</taxon>
    </lineage>
</organism>
<sequence length="163" mass="19187">MNVHEEFEEQEVLLSEQPVHLWRRRKQELLHWTERDKRTLSPKRTVIWNGVEVDAELVRSLSLLHEAGVQTEFSCAGVSPLDEPVDHSLYAYVTLIQSKAAEQFVNDAILRMRNRLLVTFEKGRGRYDLSSFFIGHNRSFCWWMERCALDFKRRNEAGKPDVL</sequence>